<dbReference type="Gene3D" id="1.10.260.40">
    <property type="entry name" value="lambda repressor-like DNA-binding domains"/>
    <property type="match status" value="1"/>
</dbReference>
<reference evidence="5 6" key="1">
    <citation type="submission" date="2018-12" db="EMBL/GenBank/DDBJ databases">
        <title>Bacillus ochoae sp. nov., Paenibacillus whitsoniae sp. nov., Paenibacillus spiritus sp. nov. Isolated from the Mars Exploration Rover during spacecraft assembly.</title>
        <authorList>
            <person name="Seuylemezian A."/>
            <person name="Vaishampayan P."/>
        </authorList>
    </citation>
    <scope>NUCLEOTIDE SEQUENCE [LARGE SCALE GENOMIC DNA]</scope>
    <source>
        <strain evidence="5 6">MER 54</strain>
    </source>
</reference>
<keyword evidence="2" id="KW-0238">DNA-binding</keyword>
<dbReference type="SMART" id="SM00354">
    <property type="entry name" value="HTH_LACI"/>
    <property type="match status" value="1"/>
</dbReference>
<dbReference type="CDD" id="cd19975">
    <property type="entry name" value="PBP1_CcpA-like"/>
    <property type="match status" value="1"/>
</dbReference>
<accession>A0A430JGM0</accession>
<comment type="caution">
    <text evidence="5">The sequence shown here is derived from an EMBL/GenBank/DDBJ whole genome shotgun (WGS) entry which is preliminary data.</text>
</comment>
<feature type="domain" description="HTH lacI-type" evidence="4">
    <location>
        <begin position="7"/>
        <end position="61"/>
    </location>
</feature>
<evidence type="ECO:0000256" key="2">
    <source>
        <dbReference type="ARBA" id="ARBA00023125"/>
    </source>
</evidence>
<proteinExistence type="predicted"/>
<dbReference type="Pfam" id="PF00532">
    <property type="entry name" value="Peripla_BP_1"/>
    <property type="match status" value="1"/>
</dbReference>
<dbReference type="GO" id="GO:0000976">
    <property type="term" value="F:transcription cis-regulatory region binding"/>
    <property type="evidence" value="ECO:0007669"/>
    <property type="project" value="TreeGrafter"/>
</dbReference>
<dbReference type="SUPFAM" id="SSF47413">
    <property type="entry name" value="lambda repressor-like DNA-binding domains"/>
    <property type="match status" value="1"/>
</dbReference>
<dbReference type="Pfam" id="PF00356">
    <property type="entry name" value="LacI"/>
    <property type="match status" value="1"/>
</dbReference>
<dbReference type="Proteomes" id="UP000276128">
    <property type="component" value="Unassembled WGS sequence"/>
</dbReference>
<dbReference type="PROSITE" id="PS50932">
    <property type="entry name" value="HTH_LACI_2"/>
    <property type="match status" value="1"/>
</dbReference>
<dbReference type="EMBL" id="RXHU01000022">
    <property type="protein sequence ID" value="RTE10160.1"/>
    <property type="molecule type" value="Genomic_DNA"/>
</dbReference>
<evidence type="ECO:0000313" key="5">
    <source>
        <dbReference type="EMBL" id="RTE10160.1"/>
    </source>
</evidence>
<dbReference type="PANTHER" id="PTHR30146:SF109">
    <property type="entry name" value="HTH-TYPE TRANSCRIPTIONAL REGULATOR GALS"/>
    <property type="match status" value="1"/>
</dbReference>
<dbReference type="PANTHER" id="PTHR30146">
    <property type="entry name" value="LACI-RELATED TRANSCRIPTIONAL REPRESSOR"/>
    <property type="match status" value="1"/>
</dbReference>
<dbReference type="InterPro" id="IPR001761">
    <property type="entry name" value="Peripla_BP/Lac1_sug-bd_dom"/>
</dbReference>
<protein>
    <submittedName>
        <fullName evidence="5">LacI family transcriptional regulator</fullName>
    </submittedName>
</protein>
<evidence type="ECO:0000256" key="1">
    <source>
        <dbReference type="ARBA" id="ARBA00023015"/>
    </source>
</evidence>
<sequence length="339" mass="37620">MEGMNPPTIKDVAKAANVSVATVSRVLHNLDGYSDKTKQIVMQAVEALGYQPNAIARGLVNKRTQTIGVLFPDVSSSFSSDILHGIEEIAQERGFSVIVCNTAEEGKRTLKYLQVLREKQVDGIVFTSEVLKDEYFQAIKDMRVPVILVNTMSQKHMIPYVKVDDRQAAYQATDYLIQKGHREIAMISGSLKDQIAGYPRLDGYRQALADNGIEYMESRVAIGDFELESSRKAMQKLLTEAPPFTAVFAASDEMAIGAMNYAMEQGLKIPEDLSIIGYDDLKFARMVHPPLTTIHQPLTLMGRMASEKLIALIEDKGSQVSSSIVSHHLVERQTVRSKP</sequence>
<evidence type="ECO:0000259" key="4">
    <source>
        <dbReference type="PROSITE" id="PS50932"/>
    </source>
</evidence>
<dbReference type="GO" id="GO:0003700">
    <property type="term" value="F:DNA-binding transcription factor activity"/>
    <property type="evidence" value="ECO:0007669"/>
    <property type="project" value="TreeGrafter"/>
</dbReference>
<dbReference type="InterPro" id="IPR010982">
    <property type="entry name" value="Lambda_DNA-bd_dom_sf"/>
</dbReference>
<dbReference type="AlphaFoldDB" id="A0A430JGM0"/>
<dbReference type="Gene3D" id="3.40.50.2300">
    <property type="match status" value="2"/>
</dbReference>
<organism evidence="5 6">
    <name type="scientific">Paenibacillus whitsoniae</name>
    <dbReference type="NCBI Taxonomy" id="2496558"/>
    <lineage>
        <taxon>Bacteria</taxon>
        <taxon>Bacillati</taxon>
        <taxon>Bacillota</taxon>
        <taxon>Bacilli</taxon>
        <taxon>Bacillales</taxon>
        <taxon>Paenibacillaceae</taxon>
        <taxon>Paenibacillus</taxon>
    </lineage>
</organism>
<evidence type="ECO:0000313" key="6">
    <source>
        <dbReference type="Proteomes" id="UP000276128"/>
    </source>
</evidence>
<dbReference type="InterPro" id="IPR000843">
    <property type="entry name" value="HTH_LacI"/>
</dbReference>
<dbReference type="CDD" id="cd01392">
    <property type="entry name" value="HTH_LacI"/>
    <property type="match status" value="1"/>
</dbReference>
<dbReference type="PROSITE" id="PS00356">
    <property type="entry name" value="HTH_LACI_1"/>
    <property type="match status" value="1"/>
</dbReference>
<evidence type="ECO:0000256" key="3">
    <source>
        <dbReference type="ARBA" id="ARBA00023163"/>
    </source>
</evidence>
<dbReference type="PRINTS" id="PR00036">
    <property type="entry name" value="HTHLACI"/>
</dbReference>
<gene>
    <name evidence="5" type="ORF">EJQ19_08320</name>
</gene>
<keyword evidence="1" id="KW-0805">Transcription regulation</keyword>
<dbReference type="InterPro" id="IPR028082">
    <property type="entry name" value="Peripla_BP_I"/>
</dbReference>
<name>A0A430JGM0_9BACL</name>
<keyword evidence="6" id="KW-1185">Reference proteome</keyword>
<dbReference type="OrthoDB" id="9784962at2"/>
<dbReference type="SUPFAM" id="SSF53822">
    <property type="entry name" value="Periplasmic binding protein-like I"/>
    <property type="match status" value="1"/>
</dbReference>
<keyword evidence="3" id="KW-0804">Transcription</keyword>